<dbReference type="Gene3D" id="3.90.210.10">
    <property type="entry name" value="Heat-Labile Enterotoxin, subunit A"/>
    <property type="match status" value="1"/>
</dbReference>
<dbReference type="InterPro" id="IPR054695">
    <property type="entry name" value="Pierisin-like_dom"/>
</dbReference>
<evidence type="ECO:0000313" key="4">
    <source>
        <dbReference type="Proteomes" id="UP001225356"/>
    </source>
</evidence>
<dbReference type="EMBL" id="JAUSQU010000001">
    <property type="protein sequence ID" value="MDP9846006.1"/>
    <property type="molecule type" value="Genomic_DNA"/>
</dbReference>
<comment type="caution">
    <text evidence="3">The sequence shown here is derived from an EMBL/GenBank/DDBJ whole genome shotgun (WGS) entry which is preliminary data.</text>
</comment>
<evidence type="ECO:0000259" key="2">
    <source>
        <dbReference type="Pfam" id="PF22596"/>
    </source>
</evidence>
<keyword evidence="4" id="KW-1185">Reference proteome</keyword>
<accession>A0ABT9QHZ4</accession>
<protein>
    <recommendedName>
        <fullName evidence="2">Pierisin-like domain-containing protein</fullName>
    </recommendedName>
</protein>
<feature type="domain" description="Pierisin-like" evidence="2">
    <location>
        <begin position="227"/>
        <end position="343"/>
    </location>
</feature>
<feature type="region of interest" description="Disordered" evidence="1">
    <location>
        <begin position="331"/>
        <end position="352"/>
    </location>
</feature>
<dbReference type="Proteomes" id="UP001225356">
    <property type="component" value="Unassembled WGS sequence"/>
</dbReference>
<dbReference type="Pfam" id="PF22596">
    <property type="entry name" value="Scabin-like"/>
    <property type="match status" value="1"/>
</dbReference>
<evidence type="ECO:0000256" key="1">
    <source>
        <dbReference type="SAM" id="MobiDB-lite"/>
    </source>
</evidence>
<evidence type="ECO:0000313" key="3">
    <source>
        <dbReference type="EMBL" id="MDP9846006.1"/>
    </source>
</evidence>
<reference evidence="3 4" key="1">
    <citation type="submission" date="2023-07" db="EMBL/GenBank/DDBJ databases">
        <title>Sequencing the genomes of 1000 actinobacteria strains.</title>
        <authorList>
            <person name="Klenk H.-P."/>
        </authorList>
    </citation>
    <scope>NUCLEOTIDE SEQUENCE [LARGE SCALE GENOMIC DNA]</scope>
    <source>
        <strain evidence="3 4">DSM 46740</strain>
    </source>
</reference>
<sequence length="352" mass="38552">MALQPPAELAAVLNLICSWPLLDEDTLDESGRRWVTFAMTMSRALLAADTHAVQTMSRNDGDGIRAFGEDWRDTSNRSGDAIAAALFIGYAQQISAVAVFATKVALIGVLARLAQNLIRLAVASGPTAEVSLTAVPAVVGGARLAARQIIHKMVDLLERSVVRLFTRASALLRKPPARGGARPPLPPSRPPTPVRDRDNYLEAAADKNVDVQKVTPYPMWRRDREPLYRAGNRPPDLVFDQGLHPRDPSATDLDDYVNKSSPSAFVGTSYRSDIDNIFPRRYVYEVDAPGGIDVRRTLPQTSARLGHEQEVAFPGGVHRRYISGAWPEGAPKTPENFIPNPHFDPYPGHPQT</sequence>
<gene>
    <name evidence="3" type="ORF">J2853_005217</name>
</gene>
<organism evidence="3 4">
    <name type="scientific">Streptosporangium lutulentum</name>
    <dbReference type="NCBI Taxonomy" id="1461250"/>
    <lineage>
        <taxon>Bacteria</taxon>
        <taxon>Bacillati</taxon>
        <taxon>Actinomycetota</taxon>
        <taxon>Actinomycetes</taxon>
        <taxon>Streptosporangiales</taxon>
        <taxon>Streptosporangiaceae</taxon>
        <taxon>Streptosporangium</taxon>
    </lineage>
</organism>
<dbReference type="RefSeq" id="WP_307562107.1">
    <property type="nucleotide sequence ID" value="NZ_JAUSQU010000001.1"/>
</dbReference>
<name>A0ABT9QHZ4_9ACTN</name>
<proteinExistence type="predicted"/>
<dbReference type="SUPFAM" id="SSF56399">
    <property type="entry name" value="ADP-ribosylation"/>
    <property type="match status" value="1"/>
</dbReference>
<feature type="compositionally biased region" description="Pro residues" evidence="1">
    <location>
        <begin position="183"/>
        <end position="193"/>
    </location>
</feature>
<feature type="region of interest" description="Disordered" evidence="1">
    <location>
        <begin position="175"/>
        <end position="196"/>
    </location>
</feature>
<feature type="compositionally biased region" description="Pro residues" evidence="1">
    <location>
        <begin position="342"/>
        <end position="352"/>
    </location>
</feature>